<sequence>MFNGDCPGIKPGPPPGLKDHLTPTGPTPETTRKPTCKPKDYVTATDVISLCVKKVLPVSVAVNSTTSTTISTCSGHTWSMKGCPPIPGLTTTEWQTLTETASCTESSTVYSTFSSCLVGTDSIGSTRTSSCMSTISPIVGCDVTGGATKTVSTTSKPGGCTLAPLVWNEGDGDNTGLPRNVSAMPTGISIPTLEMKPNATGESCSWSPLIIEDDEGDNVGNDTIIIPTLPMKNDTNGGSCSWIPIDLDDAEGDNFSLNDTIIIPTLPMKNDTNNGSCPLSPLLLDDDEGDNFSLNDTIIIPTLPMKNDTNNGSCPLSPLLLDDDEGDNYLNSSISIPLLPMKPTTAQDNALVPKLTHQPITKPVKAPHLSQTAHPTPPQSSNSASPTATPGPKPIPAGGRWEIKIEHAPPRFHWTLYDTGGNEAGGGDAGSPIQCYGRAQKDCFPFDINFSLNFKDVNSKVGFLVLLDLPSGRQLRFTSNHLNDNFPEDGYPSENYGCQDDKRNQSNKGVSRTFWCYFVWHGQGGWDGLTDKVG</sequence>
<protein>
    <submittedName>
        <fullName evidence="2">Uncharacterized protein</fullName>
    </submittedName>
</protein>
<organism evidence="2 3">
    <name type="scientific">Karstenula rhodostoma CBS 690.94</name>
    <dbReference type="NCBI Taxonomy" id="1392251"/>
    <lineage>
        <taxon>Eukaryota</taxon>
        <taxon>Fungi</taxon>
        <taxon>Dikarya</taxon>
        <taxon>Ascomycota</taxon>
        <taxon>Pezizomycotina</taxon>
        <taxon>Dothideomycetes</taxon>
        <taxon>Pleosporomycetidae</taxon>
        <taxon>Pleosporales</taxon>
        <taxon>Massarineae</taxon>
        <taxon>Didymosphaeriaceae</taxon>
        <taxon>Karstenula</taxon>
    </lineage>
</organism>
<feature type="region of interest" description="Disordered" evidence="1">
    <location>
        <begin position="365"/>
        <end position="399"/>
    </location>
</feature>
<evidence type="ECO:0000313" key="2">
    <source>
        <dbReference type="EMBL" id="KAF2442789.1"/>
    </source>
</evidence>
<feature type="compositionally biased region" description="Polar residues" evidence="1">
    <location>
        <begin position="369"/>
        <end position="388"/>
    </location>
</feature>
<proteinExistence type="predicted"/>
<name>A0A9P4U8X5_9PLEO</name>
<feature type="region of interest" description="Disordered" evidence="1">
    <location>
        <begin position="1"/>
        <end position="36"/>
    </location>
</feature>
<keyword evidence="3" id="KW-1185">Reference proteome</keyword>
<dbReference type="OrthoDB" id="3793101at2759"/>
<reference evidence="2" key="1">
    <citation type="journal article" date="2020" name="Stud. Mycol.">
        <title>101 Dothideomycetes genomes: a test case for predicting lifestyles and emergence of pathogens.</title>
        <authorList>
            <person name="Haridas S."/>
            <person name="Albert R."/>
            <person name="Binder M."/>
            <person name="Bloem J."/>
            <person name="Labutti K."/>
            <person name="Salamov A."/>
            <person name="Andreopoulos B."/>
            <person name="Baker S."/>
            <person name="Barry K."/>
            <person name="Bills G."/>
            <person name="Bluhm B."/>
            <person name="Cannon C."/>
            <person name="Castanera R."/>
            <person name="Culley D."/>
            <person name="Daum C."/>
            <person name="Ezra D."/>
            <person name="Gonzalez J."/>
            <person name="Henrissat B."/>
            <person name="Kuo A."/>
            <person name="Liang C."/>
            <person name="Lipzen A."/>
            <person name="Lutzoni F."/>
            <person name="Magnuson J."/>
            <person name="Mondo S."/>
            <person name="Nolan M."/>
            <person name="Ohm R."/>
            <person name="Pangilinan J."/>
            <person name="Park H.-J."/>
            <person name="Ramirez L."/>
            <person name="Alfaro M."/>
            <person name="Sun H."/>
            <person name="Tritt A."/>
            <person name="Yoshinaga Y."/>
            <person name="Zwiers L.-H."/>
            <person name="Turgeon B."/>
            <person name="Goodwin S."/>
            <person name="Spatafora J."/>
            <person name="Crous P."/>
            <person name="Grigoriev I."/>
        </authorList>
    </citation>
    <scope>NUCLEOTIDE SEQUENCE</scope>
    <source>
        <strain evidence="2">CBS 690.94</strain>
    </source>
</reference>
<dbReference type="EMBL" id="MU001503">
    <property type="protein sequence ID" value="KAF2442789.1"/>
    <property type="molecule type" value="Genomic_DNA"/>
</dbReference>
<dbReference type="AlphaFoldDB" id="A0A9P4U8X5"/>
<evidence type="ECO:0000256" key="1">
    <source>
        <dbReference type="SAM" id="MobiDB-lite"/>
    </source>
</evidence>
<evidence type="ECO:0000313" key="3">
    <source>
        <dbReference type="Proteomes" id="UP000799764"/>
    </source>
</evidence>
<gene>
    <name evidence="2" type="ORF">P171DRAFT_486769</name>
</gene>
<accession>A0A9P4U8X5</accession>
<comment type="caution">
    <text evidence="2">The sequence shown here is derived from an EMBL/GenBank/DDBJ whole genome shotgun (WGS) entry which is preliminary data.</text>
</comment>
<dbReference type="Proteomes" id="UP000799764">
    <property type="component" value="Unassembled WGS sequence"/>
</dbReference>